<keyword evidence="4" id="KW-0862">Zinc</keyword>
<accession>A0A1E1W4V6</accession>
<keyword evidence="2" id="KW-0677">Repeat</keyword>
<dbReference type="AlphaFoldDB" id="A0A1E1W4V6"/>
<dbReference type="InterPro" id="IPR013087">
    <property type="entry name" value="Znf_C2H2_type"/>
</dbReference>
<organism evidence="7">
    <name type="scientific">Pectinophora gossypiella</name>
    <name type="common">Cotton pink bollworm</name>
    <name type="synonym">Depressaria gossypiella</name>
    <dbReference type="NCBI Taxonomy" id="13191"/>
    <lineage>
        <taxon>Eukaryota</taxon>
        <taxon>Metazoa</taxon>
        <taxon>Ecdysozoa</taxon>
        <taxon>Arthropoda</taxon>
        <taxon>Hexapoda</taxon>
        <taxon>Insecta</taxon>
        <taxon>Pterygota</taxon>
        <taxon>Neoptera</taxon>
        <taxon>Endopterygota</taxon>
        <taxon>Lepidoptera</taxon>
        <taxon>Glossata</taxon>
        <taxon>Ditrysia</taxon>
        <taxon>Gelechioidea</taxon>
        <taxon>Gelechiidae</taxon>
        <taxon>Apatetrinae</taxon>
        <taxon>Pectinophora</taxon>
    </lineage>
</organism>
<dbReference type="Pfam" id="PF00096">
    <property type="entry name" value="zf-C2H2"/>
    <property type="match status" value="1"/>
</dbReference>
<evidence type="ECO:0000259" key="6">
    <source>
        <dbReference type="PROSITE" id="PS50157"/>
    </source>
</evidence>
<dbReference type="PROSITE" id="PS50157">
    <property type="entry name" value="ZINC_FINGER_C2H2_2"/>
    <property type="match status" value="7"/>
</dbReference>
<dbReference type="InterPro" id="IPR036236">
    <property type="entry name" value="Znf_C2H2_sf"/>
</dbReference>
<feature type="domain" description="C2H2-type" evidence="6">
    <location>
        <begin position="584"/>
        <end position="611"/>
    </location>
</feature>
<sequence length="637" mass="74398">MTSVKTRKWKENIENLLLKKNICGICLSEAQELDHLENQYHIEIENNEKTLEDLIVFTFGNKVKNYLATPYFCEKCVTTILESYLMLKGMKSNHLILHKYFNIISQQIKMSSEAEVPMEKQLMLTIDNINSLNVPTTVIVGDKPPKKKNITQIFLCKLDDLDTEITDTETHNTHRFTDSGSTDTEVVNLETTATLKYECPYCGKQFDGYKSFKSHHSQHKDIFYRCRCSKKFKAFGDLINHRLCSHSDDVVTCSYCKIILLSPESKEHEVEHTLLCVSCQIIFDQKSDFDNHTLEHHSYATCQHCLKTFSNSFKLEHHRCIYKCFECKDECIHESYLISYREQHMAQLTSFKCRDCDFKYTSRRELICHVNEEHLLHFPYLCDLCGESFASRPSLSGHMYKKHANHISDIFEDKSAIKSAGHIISSVYSENPFQCNLCGFSFNSEEAYTTHRKRHLTEETQCQFCGESFCNIGKLNIHIKNKHPGEVNSKSVIYRCTMCPSDFDFRSDFLKHEETHPKGTKHVCRVCNESFESKNYYFSHTRKHKIKYDKQCPICFKKYTKHTINRHVRQHTIEKPAEQNAKSVMCDICGALVTSEEALIKHSEKHNEERQCPHCEKYVNSVLYEIHLNTHRQPDKT</sequence>
<dbReference type="Pfam" id="PF13894">
    <property type="entry name" value="zf-C2H2_4"/>
    <property type="match status" value="1"/>
</dbReference>
<feature type="domain" description="C2H2-type" evidence="6">
    <location>
        <begin position="197"/>
        <end position="219"/>
    </location>
</feature>
<protein>
    <recommendedName>
        <fullName evidence="6">C2H2-type domain-containing protein</fullName>
    </recommendedName>
</protein>
<dbReference type="EMBL" id="GDQN01009048">
    <property type="protein sequence ID" value="JAT82006.1"/>
    <property type="molecule type" value="Transcribed_RNA"/>
</dbReference>
<dbReference type="SMART" id="SM00355">
    <property type="entry name" value="ZnF_C2H2"/>
    <property type="match status" value="13"/>
</dbReference>
<feature type="domain" description="C2H2-type" evidence="6">
    <location>
        <begin position="522"/>
        <end position="544"/>
    </location>
</feature>
<evidence type="ECO:0000313" key="7">
    <source>
        <dbReference type="EMBL" id="JAT82006.1"/>
    </source>
</evidence>
<proteinExistence type="predicted"/>
<feature type="domain" description="C2H2-type" evidence="6">
    <location>
        <begin position="460"/>
        <end position="488"/>
    </location>
</feature>
<gene>
    <name evidence="7" type="ORF">g.7883</name>
</gene>
<dbReference type="PROSITE" id="PS00028">
    <property type="entry name" value="ZINC_FINGER_C2H2_1"/>
    <property type="match status" value="7"/>
</dbReference>
<dbReference type="PANTHER" id="PTHR24409:SF295">
    <property type="entry name" value="AZ2-RELATED"/>
    <property type="match status" value="1"/>
</dbReference>
<dbReference type="Gene3D" id="3.30.160.60">
    <property type="entry name" value="Classic Zinc Finger"/>
    <property type="match status" value="4"/>
</dbReference>
<evidence type="ECO:0000256" key="5">
    <source>
        <dbReference type="PROSITE-ProRule" id="PRU00042"/>
    </source>
</evidence>
<dbReference type="GO" id="GO:0000981">
    <property type="term" value="F:DNA-binding transcription factor activity, RNA polymerase II-specific"/>
    <property type="evidence" value="ECO:0007669"/>
    <property type="project" value="TreeGrafter"/>
</dbReference>
<evidence type="ECO:0000256" key="1">
    <source>
        <dbReference type="ARBA" id="ARBA00022723"/>
    </source>
</evidence>
<dbReference type="PANTHER" id="PTHR24409">
    <property type="entry name" value="ZINC FINGER PROTEIN 142"/>
    <property type="match status" value="1"/>
</dbReference>
<dbReference type="GO" id="GO:0008270">
    <property type="term" value="F:zinc ion binding"/>
    <property type="evidence" value="ECO:0007669"/>
    <property type="project" value="UniProtKB-KW"/>
</dbReference>
<reference evidence="7" key="1">
    <citation type="submission" date="2015-09" db="EMBL/GenBank/DDBJ databases">
        <title>De novo assembly of Pectinophora gossypiella (Pink Bollworm) gut transcriptome.</title>
        <authorList>
            <person name="Tassone E.E."/>
        </authorList>
    </citation>
    <scope>NUCLEOTIDE SEQUENCE</scope>
</reference>
<feature type="domain" description="C2H2-type" evidence="6">
    <location>
        <begin position="433"/>
        <end position="460"/>
    </location>
</feature>
<name>A0A1E1W4V6_PECGO</name>
<evidence type="ECO:0000256" key="3">
    <source>
        <dbReference type="ARBA" id="ARBA00022771"/>
    </source>
</evidence>
<feature type="domain" description="C2H2-type" evidence="6">
    <location>
        <begin position="380"/>
        <end position="408"/>
    </location>
</feature>
<dbReference type="GO" id="GO:0000977">
    <property type="term" value="F:RNA polymerase II transcription regulatory region sequence-specific DNA binding"/>
    <property type="evidence" value="ECO:0007669"/>
    <property type="project" value="TreeGrafter"/>
</dbReference>
<dbReference type="SUPFAM" id="SSF57667">
    <property type="entry name" value="beta-beta-alpha zinc fingers"/>
    <property type="match status" value="3"/>
</dbReference>
<feature type="domain" description="C2H2-type" evidence="6">
    <location>
        <begin position="494"/>
        <end position="516"/>
    </location>
</feature>
<feature type="non-terminal residue" evidence="7">
    <location>
        <position position="637"/>
    </location>
</feature>
<dbReference type="OrthoDB" id="8922241at2759"/>
<keyword evidence="3 5" id="KW-0863">Zinc-finger</keyword>
<evidence type="ECO:0000256" key="2">
    <source>
        <dbReference type="ARBA" id="ARBA00022737"/>
    </source>
</evidence>
<dbReference type="GO" id="GO:0005634">
    <property type="term" value="C:nucleus"/>
    <property type="evidence" value="ECO:0007669"/>
    <property type="project" value="TreeGrafter"/>
</dbReference>
<keyword evidence="1" id="KW-0479">Metal-binding</keyword>
<evidence type="ECO:0000256" key="4">
    <source>
        <dbReference type="ARBA" id="ARBA00022833"/>
    </source>
</evidence>